<comment type="caution">
    <text evidence="2">The sequence shown here is derived from an EMBL/GenBank/DDBJ whole genome shotgun (WGS) entry which is preliminary data.</text>
</comment>
<dbReference type="Proteomes" id="UP001331761">
    <property type="component" value="Unassembled WGS sequence"/>
</dbReference>
<organism evidence="2 3">
    <name type="scientific">Trichostrongylus colubriformis</name>
    <name type="common">Black scour worm</name>
    <dbReference type="NCBI Taxonomy" id="6319"/>
    <lineage>
        <taxon>Eukaryota</taxon>
        <taxon>Metazoa</taxon>
        <taxon>Ecdysozoa</taxon>
        <taxon>Nematoda</taxon>
        <taxon>Chromadorea</taxon>
        <taxon>Rhabditida</taxon>
        <taxon>Rhabditina</taxon>
        <taxon>Rhabditomorpha</taxon>
        <taxon>Strongyloidea</taxon>
        <taxon>Trichostrongylidae</taxon>
        <taxon>Trichostrongylus</taxon>
    </lineage>
</organism>
<evidence type="ECO:0000256" key="1">
    <source>
        <dbReference type="SAM" id="Phobius"/>
    </source>
</evidence>
<keyword evidence="1" id="KW-0812">Transmembrane</keyword>
<protein>
    <submittedName>
        <fullName evidence="2">Uncharacterized protein</fullName>
    </submittedName>
</protein>
<keyword evidence="1" id="KW-0472">Membrane</keyword>
<dbReference type="EMBL" id="WIXE01013262">
    <property type="protein sequence ID" value="KAK5975241.1"/>
    <property type="molecule type" value="Genomic_DNA"/>
</dbReference>
<feature type="non-terminal residue" evidence="2">
    <location>
        <position position="1"/>
    </location>
</feature>
<feature type="transmembrane region" description="Helical" evidence="1">
    <location>
        <begin position="12"/>
        <end position="33"/>
    </location>
</feature>
<keyword evidence="3" id="KW-1185">Reference proteome</keyword>
<sequence length="95" mass="10706">VLWSVKFRKITAYRVLFAIGLADCIQLSIHLASSITVIMGKHFQLVGATMYSCFCYSMSLYIVLSLSHLVYVILPDFASTLCTTKFVGVRIIFIF</sequence>
<gene>
    <name evidence="2" type="ORF">GCK32_021482</name>
</gene>
<name>A0AAN8IIX4_TRICO</name>
<proteinExistence type="predicted"/>
<keyword evidence="1" id="KW-1133">Transmembrane helix</keyword>
<dbReference type="AlphaFoldDB" id="A0AAN8IIX4"/>
<evidence type="ECO:0000313" key="2">
    <source>
        <dbReference type="EMBL" id="KAK5975241.1"/>
    </source>
</evidence>
<feature type="transmembrane region" description="Helical" evidence="1">
    <location>
        <begin position="45"/>
        <end position="64"/>
    </location>
</feature>
<accession>A0AAN8IIX4</accession>
<evidence type="ECO:0000313" key="3">
    <source>
        <dbReference type="Proteomes" id="UP001331761"/>
    </source>
</evidence>
<feature type="transmembrane region" description="Helical" evidence="1">
    <location>
        <begin position="70"/>
        <end position="93"/>
    </location>
</feature>
<reference evidence="2 3" key="1">
    <citation type="submission" date="2019-10" db="EMBL/GenBank/DDBJ databases">
        <title>Assembly and Annotation for the nematode Trichostrongylus colubriformis.</title>
        <authorList>
            <person name="Martin J."/>
        </authorList>
    </citation>
    <scope>NUCLEOTIDE SEQUENCE [LARGE SCALE GENOMIC DNA]</scope>
    <source>
        <strain evidence="2">G859</strain>
        <tissue evidence="2">Whole worm</tissue>
    </source>
</reference>